<sequence length="116" mass="12631">MNNRLQRPLPALGYCLIAHEKKAYFWLEILGSGFRSNAGNCPEASNLPEFAGPPGDEGILAVGRPTLALLDHPFISVLNCLGGGTAGEDQQEPCSTECLLFKELQRCHGNEKVFYP</sequence>
<evidence type="ECO:0000313" key="2">
    <source>
        <dbReference type="Proteomes" id="UP000028990"/>
    </source>
</evidence>
<name>A0A091DHT9_FUKDA</name>
<dbReference type="Proteomes" id="UP000028990">
    <property type="component" value="Unassembled WGS sequence"/>
</dbReference>
<reference evidence="1 2" key="1">
    <citation type="submission" date="2013-11" db="EMBL/GenBank/DDBJ databases">
        <title>The Damaraland mole rat (Fukomys damarensis) genome and evolution of African mole rats.</title>
        <authorList>
            <person name="Gladyshev V.N."/>
            <person name="Fang X."/>
        </authorList>
    </citation>
    <scope>NUCLEOTIDE SEQUENCE [LARGE SCALE GENOMIC DNA]</scope>
    <source>
        <tissue evidence="1">Liver</tissue>
    </source>
</reference>
<dbReference type="EMBL" id="KN122512">
    <property type="protein sequence ID" value="KFO30073.1"/>
    <property type="molecule type" value="Genomic_DNA"/>
</dbReference>
<gene>
    <name evidence="1" type="ORF">H920_08521</name>
</gene>
<evidence type="ECO:0000313" key="1">
    <source>
        <dbReference type="EMBL" id="KFO30073.1"/>
    </source>
</evidence>
<accession>A0A091DHT9</accession>
<dbReference type="AlphaFoldDB" id="A0A091DHT9"/>
<protein>
    <submittedName>
        <fullName evidence="1">Uncharacterized protein</fullName>
    </submittedName>
</protein>
<proteinExistence type="predicted"/>
<keyword evidence="2" id="KW-1185">Reference proteome</keyword>
<organism evidence="1 2">
    <name type="scientific">Fukomys damarensis</name>
    <name type="common">Damaraland mole rat</name>
    <name type="synonym">Cryptomys damarensis</name>
    <dbReference type="NCBI Taxonomy" id="885580"/>
    <lineage>
        <taxon>Eukaryota</taxon>
        <taxon>Metazoa</taxon>
        <taxon>Chordata</taxon>
        <taxon>Craniata</taxon>
        <taxon>Vertebrata</taxon>
        <taxon>Euteleostomi</taxon>
        <taxon>Mammalia</taxon>
        <taxon>Eutheria</taxon>
        <taxon>Euarchontoglires</taxon>
        <taxon>Glires</taxon>
        <taxon>Rodentia</taxon>
        <taxon>Hystricomorpha</taxon>
        <taxon>Bathyergidae</taxon>
        <taxon>Fukomys</taxon>
    </lineage>
</organism>